<dbReference type="GO" id="GO:0008270">
    <property type="term" value="F:zinc ion binding"/>
    <property type="evidence" value="ECO:0007669"/>
    <property type="project" value="InterPro"/>
</dbReference>
<keyword evidence="1" id="KW-0175">Coiled coil</keyword>
<dbReference type="OrthoDB" id="338816at2759"/>
<name>A0A2U1Q309_ARTAN</name>
<gene>
    <name evidence="5" type="ORF">CTI12_AA080100</name>
</gene>
<dbReference type="GO" id="GO:0180022">
    <property type="term" value="C:RQC-trigger complex"/>
    <property type="evidence" value="ECO:0007669"/>
    <property type="project" value="InterPro"/>
</dbReference>
<dbReference type="Pfam" id="PF06221">
    <property type="entry name" value="zf-C2HC5"/>
    <property type="match status" value="1"/>
</dbReference>
<dbReference type="InterPro" id="IPR056993">
    <property type="entry name" value="TRIP4_3rd_dom"/>
</dbReference>
<dbReference type="AlphaFoldDB" id="A0A2U1Q309"/>
<keyword evidence="6" id="KW-1185">Reference proteome</keyword>
<dbReference type="InterPro" id="IPR039128">
    <property type="entry name" value="TRIP4-like"/>
</dbReference>
<reference evidence="5 6" key="1">
    <citation type="journal article" date="2018" name="Mol. Plant">
        <title>The genome of Artemisia annua provides insight into the evolution of Asteraceae family and artemisinin biosynthesis.</title>
        <authorList>
            <person name="Shen Q."/>
            <person name="Zhang L."/>
            <person name="Liao Z."/>
            <person name="Wang S."/>
            <person name="Yan T."/>
            <person name="Shi P."/>
            <person name="Liu M."/>
            <person name="Fu X."/>
            <person name="Pan Q."/>
            <person name="Wang Y."/>
            <person name="Lv Z."/>
            <person name="Lu X."/>
            <person name="Zhang F."/>
            <person name="Jiang W."/>
            <person name="Ma Y."/>
            <person name="Chen M."/>
            <person name="Hao X."/>
            <person name="Li L."/>
            <person name="Tang Y."/>
            <person name="Lv G."/>
            <person name="Zhou Y."/>
            <person name="Sun X."/>
            <person name="Brodelius P.E."/>
            <person name="Rose J.K.C."/>
            <person name="Tang K."/>
        </authorList>
    </citation>
    <scope>NUCLEOTIDE SEQUENCE [LARGE SCALE GENOMIC DNA]</scope>
    <source>
        <strain evidence="6">cv. Huhao1</strain>
        <tissue evidence="5">Leaf</tissue>
    </source>
</reference>
<protein>
    <submittedName>
        <fullName evidence="5">Transcription regulator,zinc ion binding protein</fullName>
    </submittedName>
</protein>
<feature type="domain" description="Activating signal cointegrator 1 third" evidence="4">
    <location>
        <begin position="467"/>
        <end position="518"/>
    </location>
</feature>
<dbReference type="Pfam" id="PF23134">
    <property type="entry name" value="TRIP4_3rd"/>
    <property type="match status" value="1"/>
</dbReference>
<feature type="coiled-coil region" evidence="1">
    <location>
        <begin position="481"/>
        <end position="508"/>
    </location>
</feature>
<evidence type="ECO:0000256" key="1">
    <source>
        <dbReference type="SAM" id="Coils"/>
    </source>
</evidence>
<dbReference type="Proteomes" id="UP000245207">
    <property type="component" value="Unassembled WGS sequence"/>
</dbReference>
<feature type="compositionally biased region" description="Low complexity" evidence="2">
    <location>
        <begin position="342"/>
        <end position="351"/>
    </location>
</feature>
<dbReference type="PANTHER" id="PTHR12963:SF4">
    <property type="entry name" value="ACTIVATING SIGNAL COINTEGRATOR 1"/>
    <property type="match status" value="1"/>
</dbReference>
<dbReference type="PANTHER" id="PTHR12963">
    <property type="entry name" value="THYROID RECEPTOR INTERACTING PROTEIN RELATED"/>
    <property type="match status" value="1"/>
</dbReference>
<proteinExistence type="predicted"/>
<dbReference type="GO" id="GO:0005634">
    <property type="term" value="C:nucleus"/>
    <property type="evidence" value="ECO:0007669"/>
    <property type="project" value="InterPro"/>
</dbReference>
<dbReference type="InterPro" id="IPR009349">
    <property type="entry name" value="TRIP4/RQT4_C2HC5_Znf"/>
</dbReference>
<dbReference type="EMBL" id="PKPP01000466">
    <property type="protein sequence ID" value="PWA92404.1"/>
    <property type="molecule type" value="Genomic_DNA"/>
</dbReference>
<feature type="domain" description="TRIP4/RQT4 C2HC5-type zinc finger" evidence="3">
    <location>
        <begin position="382"/>
        <end position="422"/>
    </location>
</feature>
<evidence type="ECO:0000313" key="5">
    <source>
        <dbReference type="EMBL" id="PWA92404.1"/>
    </source>
</evidence>
<dbReference type="STRING" id="35608.A0A2U1Q309"/>
<feature type="region of interest" description="Disordered" evidence="2">
    <location>
        <begin position="311"/>
        <end position="364"/>
    </location>
</feature>
<dbReference type="GO" id="GO:0072344">
    <property type="term" value="P:rescue of stalled ribosome"/>
    <property type="evidence" value="ECO:0007669"/>
    <property type="project" value="InterPro"/>
</dbReference>
<accession>A0A2U1Q309</accession>
<sequence length="608" mass="67751">MSFCCMPCHLLLRISGSEADDINFNESKSYPADEYTSPISTNTYPKYGETLQYILAYDPLSSNYQPIESSTPDSQNLIHDNDHLSTNLEHNLVQAHGSQEPESKSTSNQLPEHITIFPLKPNIIHQRFLFPKTYGLKKRELTCLADPFEVIGLKEMFLVVRFFVHGACFPIHRLAGCSFHDASTSKIDLVLPKRMETAGEWLEKALLDLCKKTQGLSLDGDLISGLVSYCDLAPPLDAKEYLDRLLATDICLVSSIYDSDIARRACSYNIVGEEVGGPVINEYLKRRGYTDTTRPCEDVPTNQLREYVKPPAKESMSVSRKLVKAPNESTASTSNEKNIPDQITQTQNQQTGNPTKSKKKKSGKVISLEEASKGSIIFQQGKPCSCDARRHRLVSNCLSCGKIVCEQEGEGPCSFCGALVLREGSTYAGLELESGPLSDADAAAEAFAKRLVDYDRNSAARTTVIDDQSDYYEIEGNSWLSMEEKELLKKKKEEIEEAERANRNKVVISFDLLGRKVLLNEEAASEQSQQSILLRPANDQEVKRIKPNPTLQIQPIFIDPGHTKKNVDGKAKHVKKGLSTGLCLEVSGRVQHDSSEQKHHDHLEISSF</sequence>
<comment type="caution">
    <text evidence="5">The sequence shown here is derived from an EMBL/GenBank/DDBJ whole genome shotgun (WGS) entry which is preliminary data.</text>
</comment>
<organism evidence="5 6">
    <name type="scientific">Artemisia annua</name>
    <name type="common">Sweet wormwood</name>
    <dbReference type="NCBI Taxonomy" id="35608"/>
    <lineage>
        <taxon>Eukaryota</taxon>
        <taxon>Viridiplantae</taxon>
        <taxon>Streptophyta</taxon>
        <taxon>Embryophyta</taxon>
        <taxon>Tracheophyta</taxon>
        <taxon>Spermatophyta</taxon>
        <taxon>Magnoliopsida</taxon>
        <taxon>eudicotyledons</taxon>
        <taxon>Gunneridae</taxon>
        <taxon>Pentapetalae</taxon>
        <taxon>asterids</taxon>
        <taxon>campanulids</taxon>
        <taxon>Asterales</taxon>
        <taxon>Asteraceae</taxon>
        <taxon>Asteroideae</taxon>
        <taxon>Anthemideae</taxon>
        <taxon>Artemisiinae</taxon>
        <taxon>Artemisia</taxon>
    </lineage>
</organism>
<evidence type="ECO:0000259" key="3">
    <source>
        <dbReference type="Pfam" id="PF06221"/>
    </source>
</evidence>
<dbReference type="GO" id="GO:0045893">
    <property type="term" value="P:positive regulation of DNA-templated transcription"/>
    <property type="evidence" value="ECO:0007669"/>
    <property type="project" value="TreeGrafter"/>
</dbReference>
<feature type="compositionally biased region" description="Polar residues" evidence="2">
    <location>
        <begin position="327"/>
        <end position="337"/>
    </location>
</feature>
<evidence type="ECO:0000313" key="6">
    <source>
        <dbReference type="Proteomes" id="UP000245207"/>
    </source>
</evidence>
<evidence type="ECO:0000259" key="4">
    <source>
        <dbReference type="Pfam" id="PF23134"/>
    </source>
</evidence>
<evidence type="ECO:0000256" key="2">
    <source>
        <dbReference type="SAM" id="MobiDB-lite"/>
    </source>
</evidence>